<name>A0ACB9RQI9_9MYRT</name>
<accession>A0ACB9RQI9</accession>
<reference evidence="2" key="1">
    <citation type="journal article" date="2023" name="Front. Plant Sci.">
        <title>Chromosomal-level genome assembly of Melastoma candidum provides insights into trichome evolution.</title>
        <authorList>
            <person name="Zhong Y."/>
            <person name="Wu W."/>
            <person name="Sun C."/>
            <person name="Zou P."/>
            <person name="Liu Y."/>
            <person name="Dai S."/>
            <person name="Zhou R."/>
        </authorList>
    </citation>
    <scope>NUCLEOTIDE SEQUENCE [LARGE SCALE GENOMIC DNA]</scope>
</reference>
<dbReference type="Proteomes" id="UP001057402">
    <property type="component" value="Chromosome 3"/>
</dbReference>
<sequence length="178" mass="19998">MASRTANDDDEDDDDLGFRYNAPPPISLSRTSVAPNAARATSVAITPPAEIPSNRSMSAGRPSMSLRTTPLVTAPNKIPLRTAVSLPPIDSRQREMRFPSDIGNLTSKNTDQHDASALRDELDTLQEENESILEKLRLEEEKCQEAEARAKELEKQILNPQVIQNSWRHSAWLTYFWR</sequence>
<comment type="caution">
    <text evidence="1">The sequence shown here is derived from an EMBL/GenBank/DDBJ whole genome shotgun (WGS) entry which is preliminary data.</text>
</comment>
<evidence type="ECO:0000313" key="1">
    <source>
        <dbReference type="EMBL" id="KAI4381330.1"/>
    </source>
</evidence>
<proteinExistence type="predicted"/>
<organism evidence="1 2">
    <name type="scientific">Melastoma candidum</name>
    <dbReference type="NCBI Taxonomy" id="119954"/>
    <lineage>
        <taxon>Eukaryota</taxon>
        <taxon>Viridiplantae</taxon>
        <taxon>Streptophyta</taxon>
        <taxon>Embryophyta</taxon>
        <taxon>Tracheophyta</taxon>
        <taxon>Spermatophyta</taxon>
        <taxon>Magnoliopsida</taxon>
        <taxon>eudicotyledons</taxon>
        <taxon>Gunneridae</taxon>
        <taxon>Pentapetalae</taxon>
        <taxon>rosids</taxon>
        <taxon>malvids</taxon>
        <taxon>Myrtales</taxon>
        <taxon>Melastomataceae</taxon>
        <taxon>Melastomatoideae</taxon>
        <taxon>Melastomateae</taxon>
        <taxon>Melastoma</taxon>
    </lineage>
</organism>
<protein>
    <submittedName>
        <fullName evidence="1">Uncharacterized protein</fullName>
    </submittedName>
</protein>
<dbReference type="EMBL" id="CM042882">
    <property type="protein sequence ID" value="KAI4381330.1"/>
    <property type="molecule type" value="Genomic_DNA"/>
</dbReference>
<gene>
    <name evidence="1" type="ORF">MLD38_007409</name>
</gene>
<evidence type="ECO:0000313" key="2">
    <source>
        <dbReference type="Proteomes" id="UP001057402"/>
    </source>
</evidence>
<keyword evidence="2" id="KW-1185">Reference proteome</keyword>